<evidence type="ECO:0000313" key="2">
    <source>
        <dbReference type="EMBL" id="OAZ05197.1"/>
    </source>
</evidence>
<evidence type="ECO:0000313" key="3">
    <source>
        <dbReference type="Proteomes" id="UP000093807"/>
    </source>
</evidence>
<feature type="domain" description="Type VII secretion system protein EssD-like" evidence="1">
    <location>
        <begin position="7"/>
        <end position="129"/>
    </location>
</feature>
<dbReference type="AlphaFoldDB" id="A0A199XUV6"/>
<keyword evidence="2" id="KW-0378">Hydrolase</keyword>
<reference evidence="2 3" key="1">
    <citation type="submission" date="2016-06" db="EMBL/GenBank/DDBJ databases">
        <title>Draft genome sequence of Flavobacterium succinicans strain DD5b.</title>
        <authorList>
            <person name="Poehlein A."/>
            <person name="Daniel R."/>
            <person name="Simeonova D.D."/>
        </authorList>
    </citation>
    <scope>NUCLEOTIDE SEQUENCE [LARGE SCALE GENOMIC DNA]</scope>
    <source>
        <strain evidence="2 3">DD5b</strain>
    </source>
</reference>
<keyword evidence="3" id="KW-1185">Reference proteome</keyword>
<comment type="caution">
    <text evidence="2">The sequence shown here is derived from an EMBL/GenBank/DDBJ whole genome shotgun (WGS) entry which is preliminary data.</text>
</comment>
<dbReference type="GO" id="GO:0016787">
    <property type="term" value="F:hydrolase activity"/>
    <property type="evidence" value="ECO:0007669"/>
    <property type="project" value="UniProtKB-KW"/>
</dbReference>
<dbReference type="EMBL" id="JMTM01000015">
    <property type="protein sequence ID" value="OAZ05197.1"/>
    <property type="molecule type" value="Genomic_DNA"/>
</dbReference>
<dbReference type="InterPro" id="IPR044927">
    <property type="entry name" value="Endonuclea_NS_2"/>
</dbReference>
<protein>
    <submittedName>
        <fullName evidence="2">Putative ribonuclease YeeF</fullName>
        <ecNumber evidence="2">3.1.-.-</ecNumber>
    </submittedName>
</protein>
<proteinExistence type="predicted"/>
<evidence type="ECO:0000259" key="1">
    <source>
        <dbReference type="Pfam" id="PF13930"/>
    </source>
</evidence>
<dbReference type="Proteomes" id="UP000093807">
    <property type="component" value="Unassembled WGS sequence"/>
</dbReference>
<dbReference type="Pfam" id="PF13930">
    <property type="entry name" value="Endonuclea_NS_2"/>
    <property type="match status" value="1"/>
</dbReference>
<gene>
    <name evidence="2" type="primary">yeeF</name>
    <name evidence="2" type="ORF">FLB_03930</name>
</gene>
<accession>A0A199XUV6</accession>
<sequence>MKSYRYVVDNGRFVFETDELGRVNKAIMEDVDFSSRARNKDYQQETKTLKDGFPSDAGGHIFRNEWGGPSEQINYFSQNTPENSYGEWYKMEKAVSDFKKANPNVKLKAVMEFNFNGSSKRSTSVDVKIYKNGKIDLSLTKTYDNP</sequence>
<dbReference type="EC" id="3.1.-.-" evidence="2"/>
<organism evidence="2 3">
    <name type="scientific">Flavobacterium succinicans</name>
    <dbReference type="NCBI Taxonomy" id="29536"/>
    <lineage>
        <taxon>Bacteria</taxon>
        <taxon>Pseudomonadati</taxon>
        <taxon>Bacteroidota</taxon>
        <taxon>Flavobacteriia</taxon>
        <taxon>Flavobacteriales</taxon>
        <taxon>Flavobacteriaceae</taxon>
        <taxon>Flavobacterium</taxon>
    </lineage>
</organism>
<dbReference type="RefSeq" id="WP_064714289.1">
    <property type="nucleotide sequence ID" value="NZ_JMTM01000015.1"/>
</dbReference>
<name>A0A199XUV6_9FLAO</name>
<dbReference type="PATRIC" id="fig|29536.5.peg.416"/>